<sequence length="82" mass="9302">MIDILFFGRMADLMRERRVRLDLTDAHGSLFRLREEIFQDLVDSGRITPGLIRMSVNQVVTHSDQPLSDGDEVAFFSVFSGG</sequence>
<evidence type="ECO:0000313" key="2">
    <source>
        <dbReference type="Proteomes" id="UP000199150"/>
    </source>
</evidence>
<reference evidence="2" key="1">
    <citation type="submission" date="2016-10" db="EMBL/GenBank/DDBJ databases">
        <authorList>
            <person name="Varghese N."/>
            <person name="Submissions S."/>
        </authorList>
    </citation>
    <scope>NUCLEOTIDE SEQUENCE [LARGE SCALE GENOMIC DNA]</scope>
    <source>
        <strain evidence="2">CGMCC 1.3431</strain>
    </source>
</reference>
<dbReference type="EMBL" id="FMTS01000004">
    <property type="protein sequence ID" value="SCW68490.1"/>
    <property type="molecule type" value="Genomic_DNA"/>
</dbReference>
<name>A0A1G4SH49_9CAUL</name>
<dbReference type="Proteomes" id="UP000199150">
    <property type="component" value="Unassembled WGS sequence"/>
</dbReference>
<dbReference type="SUPFAM" id="SSF54285">
    <property type="entry name" value="MoaD/ThiS"/>
    <property type="match status" value="1"/>
</dbReference>
<protein>
    <submittedName>
        <fullName evidence="1">Molybdopterin synthase subunit MoaD</fullName>
    </submittedName>
</protein>
<dbReference type="AlphaFoldDB" id="A0A1G4SH49"/>
<dbReference type="InterPro" id="IPR003749">
    <property type="entry name" value="ThiS/MoaD-like"/>
</dbReference>
<accession>A0A1G4SH49</accession>
<keyword evidence="2" id="KW-1185">Reference proteome</keyword>
<organism evidence="1 2">
    <name type="scientific">Asticcacaulis taihuensis</name>
    <dbReference type="NCBI Taxonomy" id="260084"/>
    <lineage>
        <taxon>Bacteria</taxon>
        <taxon>Pseudomonadati</taxon>
        <taxon>Pseudomonadota</taxon>
        <taxon>Alphaproteobacteria</taxon>
        <taxon>Caulobacterales</taxon>
        <taxon>Caulobacteraceae</taxon>
        <taxon>Asticcacaulis</taxon>
    </lineage>
</organism>
<evidence type="ECO:0000313" key="1">
    <source>
        <dbReference type="EMBL" id="SCW68490.1"/>
    </source>
</evidence>
<dbReference type="InterPro" id="IPR012675">
    <property type="entry name" value="Beta-grasp_dom_sf"/>
</dbReference>
<dbReference type="RefSeq" id="WP_090648866.1">
    <property type="nucleotide sequence ID" value="NZ_CBCRYE010000002.1"/>
</dbReference>
<dbReference type="Gene3D" id="3.10.20.30">
    <property type="match status" value="1"/>
</dbReference>
<gene>
    <name evidence="1" type="ORF">SAMN02927928_2696</name>
</gene>
<proteinExistence type="predicted"/>
<dbReference type="Pfam" id="PF02597">
    <property type="entry name" value="ThiS"/>
    <property type="match status" value="1"/>
</dbReference>
<dbReference type="STRING" id="260084.SAMN02927928_2696"/>
<dbReference type="OrthoDB" id="7173579at2"/>
<dbReference type="InterPro" id="IPR016155">
    <property type="entry name" value="Mopterin_synth/thiamin_S_b"/>
</dbReference>